<evidence type="ECO:0000313" key="2">
    <source>
        <dbReference type="EMBL" id="QBK89022.1"/>
    </source>
</evidence>
<dbReference type="SMART" id="SM00698">
    <property type="entry name" value="MORN"/>
    <property type="match status" value="4"/>
</dbReference>
<gene>
    <name evidence="2" type="ORF">LCMiAC02_01150</name>
</gene>
<keyword evidence="1" id="KW-0677">Repeat</keyword>
<proteinExistence type="predicted"/>
<reference evidence="2" key="1">
    <citation type="journal article" date="2019" name="MBio">
        <title>Virus Genomes from Deep Sea Sediments Expand the Ocean Megavirome and Support Independent Origins of Viral Gigantism.</title>
        <authorList>
            <person name="Backstrom D."/>
            <person name="Yutin N."/>
            <person name="Jorgensen S.L."/>
            <person name="Dharamshi J."/>
            <person name="Homa F."/>
            <person name="Zaremba-Niedwiedzka K."/>
            <person name="Spang A."/>
            <person name="Wolf Y.I."/>
            <person name="Koonin E.V."/>
            <person name="Ettema T.J."/>
        </authorList>
    </citation>
    <scope>NUCLEOTIDE SEQUENCE</scope>
</reference>
<dbReference type="Pfam" id="PF02493">
    <property type="entry name" value="MORN"/>
    <property type="match status" value="4"/>
</dbReference>
<dbReference type="InterPro" id="IPR003409">
    <property type="entry name" value="MORN"/>
</dbReference>
<dbReference type="SUPFAM" id="SSF82185">
    <property type="entry name" value="Histone H3 K4-specific methyltransferase SET7/9 N-terminal domain"/>
    <property type="match status" value="2"/>
</dbReference>
<sequence>MKLTNDNECYGEYDGEWEHGKFHGHGILRHNNGDIYKGEWYYDVKFKGIQKYANGDMYDGEWMDTKLFTLSAPKHFEYYQSCTKYPIYVYEYINNDDENVYELPYYTLDAKKGVIYAESMIEPGCKAWISYKTACILDYNRLFCHGAKYVPSWVLRTIYVGKLLNIAKPKNYNTCEEKHNCAIQLNMYTLKLFTGMIEYAKMVDSEGWIDNKISGYGIMKYANGTVYEGNWKNDKYDGDGIFTLNDGTYYKGYWIKGVKYGYGIEIYPNGDKLKGKWIKGEIYSGTLKNSCGEIKEVWKFGKLQIDEDEEKQNEKLGLLNHLEILN</sequence>
<evidence type="ECO:0000256" key="1">
    <source>
        <dbReference type="ARBA" id="ARBA00022737"/>
    </source>
</evidence>
<organism evidence="2">
    <name type="scientific">Mimivirus LCMiAC02</name>
    <dbReference type="NCBI Taxonomy" id="2506609"/>
    <lineage>
        <taxon>Viruses</taxon>
        <taxon>Varidnaviria</taxon>
        <taxon>Bamfordvirae</taxon>
        <taxon>Nucleocytoviricota</taxon>
        <taxon>Megaviricetes</taxon>
        <taxon>Imitervirales</taxon>
        <taxon>Mimiviridae</taxon>
        <taxon>Klosneuvirinae</taxon>
    </lineage>
</organism>
<protein>
    <submittedName>
        <fullName evidence="2">MORN repeat protein</fullName>
    </submittedName>
</protein>
<dbReference type="EMBL" id="MK500407">
    <property type="protein sequence ID" value="QBK89022.1"/>
    <property type="molecule type" value="Genomic_DNA"/>
</dbReference>
<dbReference type="PANTHER" id="PTHR43215">
    <property type="entry name" value="RADIAL SPOKE HEAD 1 HOMOLOG"/>
    <property type="match status" value="1"/>
</dbReference>
<dbReference type="PANTHER" id="PTHR43215:SF14">
    <property type="entry name" value="RADIAL SPOKE HEAD 1 HOMOLOG"/>
    <property type="match status" value="1"/>
</dbReference>
<name>A0A481Z0I8_9VIRU</name>
<dbReference type="Gene3D" id="2.20.110.10">
    <property type="entry name" value="Histone H3 K4-specific methyltransferase SET7/9 N-terminal domain"/>
    <property type="match status" value="2"/>
</dbReference>
<accession>A0A481Z0I8</accession>